<evidence type="ECO:0000256" key="17">
    <source>
        <dbReference type="ARBA" id="ARBA00025830"/>
    </source>
</evidence>
<comment type="subunit">
    <text evidence="17 18">F-type ATPases have 2 components, F(1) - the catalytic core - and F(0) - the membrane proton channel. F(1) has five subunits: alpha(3), beta(3), gamma(1), delta(1), epsilon(1). F(0) has three main subunits: a(1), b(2) and c(10-14). The alpha and beta chains form an alternating ring which encloses part of the gamma chain. F(1) is attached to F(0) by a central stalk formed by the gamma and epsilon chains, while a peripheral stalk is formed by the delta and b chains.</text>
</comment>
<evidence type="ECO:0000256" key="3">
    <source>
        <dbReference type="ARBA" id="ARBA00010811"/>
    </source>
</evidence>
<dbReference type="RefSeq" id="WP_005093040.1">
    <property type="nucleotide sequence ID" value="NZ_CP014957.1"/>
</dbReference>
<evidence type="ECO:0000256" key="20">
    <source>
        <dbReference type="SAM" id="Coils"/>
    </source>
</evidence>
<evidence type="ECO:0000256" key="5">
    <source>
        <dbReference type="ARBA" id="ARBA00022475"/>
    </source>
</evidence>
<evidence type="ECO:0000313" key="24">
    <source>
        <dbReference type="Proteomes" id="UP000284557"/>
    </source>
</evidence>
<keyword evidence="20" id="KW-0175">Coiled coil</keyword>
<dbReference type="GO" id="GO:0005886">
    <property type="term" value="C:plasma membrane"/>
    <property type="evidence" value="ECO:0007669"/>
    <property type="project" value="UniProtKB-SubCell"/>
</dbReference>
<dbReference type="NCBIfam" id="NF009961">
    <property type="entry name" value="PRK13428.1"/>
    <property type="match status" value="1"/>
</dbReference>
<keyword evidence="5 18" id="KW-1003">Cell membrane</keyword>
<keyword evidence="10 18" id="KW-0406">Ion transport</keyword>
<dbReference type="AlphaFoldDB" id="A0A0U0ZLK5"/>
<evidence type="ECO:0000256" key="18">
    <source>
        <dbReference type="HAMAP-Rule" id="MF_01398"/>
    </source>
</evidence>
<dbReference type="SUPFAM" id="SSF81573">
    <property type="entry name" value="F1F0 ATP synthase subunit B, membrane domain"/>
    <property type="match status" value="1"/>
</dbReference>
<comment type="similarity">
    <text evidence="2">In the C-terminal section; belongs to the ATPase delta chain family.</text>
</comment>
<dbReference type="PRINTS" id="PR00125">
    <property type="entry name" value="ATPASEDELTA"/>
</dbReference>
<evidence type="ECO:0000256" key="15">
    <source>
        <dbReference type="ARBA" id="ARBA00024925"/>
    </source>
</evidence>
<organism evidence="21 23">
    <name type="scientific">Mycobacteroides abscessus</name>
    <dbReference type="NCBI Taxonomy" id="36809"/>
    <lineage>
        <taxon>Bacteria</taxon>
        <taxon>Bacillati</taxon>
        <taxon>Actinomycetota</taxon>
        <taxon>Actinomycetes</taxon>
        <taxon>Mycobacteriales</taxon>
        <taxon>Mycobacteriaceae</taxon>
        <taxon>Mycobacteroides</taxon>
    </lineage>
</organism>
<dbReference type="PROSITE" id="PS00389">
    <property type="entry name" value="ATPASE_DELTA"/>
    <property type="match status" value="1"/>
</dbReference>
<dbReference type="InterPro" id="IPR028987">
    <property type="entry name" value="ATP_synth_B-like_membr_sf"/>
</dbReference>
<dbReference type="Proteomes" id="UP000045782">
    <property type="component" value="Unassembled WGS sequence"/>
</dbReference>
<dbReference type="CDD" id="cd06503">
    <property type="entry name" value="ATP-synt_Fo_b"/>
    <property type="match status" value="1"/>
</dbReference>
<comment type="similarity">
    <text evidence="3">In the N-terminal section; belongs to the ATPase B chain family.</text>
</comment>
<comment type="subcellular location">
    <subcellularLocation>
        <location evidence="19">Cell membrane</location>
        <topology evidence="19">Peripheral membrane protein</topology>
    </subcellularLocation>
    <subcellularLocation>
        <location evidence="1 18">Cell membrane</location>
        <topology evidence="1 18">Single-pass membrane protein</topology>
    </subcellularLocation>
</comment>
<proteinExistence type="inferred from homology"/>
<evidence type="ECO:0000256" key="4">
    <source>
        <dbReference type="ARBA" id="ARBA00022448"/>
    </source>
</evidence>
<comment type="function">
    <text evidence="16 18">F(1)F(0) ATP synthase produces ATP from ADP in the presence of a proton or sodium gradient. F-type ATPases consist of two structural domains, F(1) containing the extramembraneous catalytic core and F(0) containing the membrane proton channel, linked together by a central stalk and a peripheral stalk. During catalysis, ATP synthesis in the catalytic domain of F(1) is coupled via a rotary mechanism of the central stalk subunits to proton translocation.</text>
</comment>
<sequence length="448" mass="47617">MSTFIGQLIGFAVIVFLVVKYVVPPVRTLMAKQQDAVRQQLADSKTAADKLVEAEGAHAKAIEDAKADAAQIAEEAKADAVQISKQLREQADAEVERIKVHGQEQIVLQRQQLIRQLRGDLGAESVRRAGDLVRSHVADPSAQSATVDRFLDELSQMAGSVGAAKRPVPGGYSGMHAASRESLAAQVSTFRETAASLDSSALSALAEDIAAVAELLISELVLRKHLSEPVDASENEAKLTLVNSLLGNKIGAPALAIVRSAVTARWSASSDLITSLEYIARLALLERAERDGQIEDVEDQLFRVSRVLDAEPQLATLLSDSTAPAQGRVALLTNVLGGRANEVTTALLAQTVRLLHSVRAEVAVLDVAELAVARRDESVAHVKAAAPITDAQRTRLAQVLGQIYGRTIAVQLDVDPELLGGLVVNIGDEEIDGSLSTRLSAAALHLPN</sequence>
<accession>A0A0U0ZLK5</accession>
<comment type="similarity">
    <text evidence="19">Belongs to the ATPase delta chain family.</text>
</comment>
<dbReference type="Proteomes" id="UP000284557">
    <property type="component" value="Unassembled WGS sequence"/>
</dbReference>
<dbReference type="EMBL" id="QXBN01000002">
    <property type="protein sequence ID" value="RIT42703.1"/>
    <property type="molecule type" value="Genomic_DNA"/>
</dbReference>
<dbReference type="NCBIfam" id="NF009967">
    <property type="entry name" value="PRK13430.1"/>
    <property type="match status" value="1"/>
</dbReference>
<dbReference type="NCBIfam" id="TIGR01145">
    <property type="entry name" value="ATP_synt_delta"/>
    <property type="match status" value="1"/>
</dbReference>
<evidence type="ECO:0000256" key="7">
    <source>
        <dbReference type="ARBA" id="ARBA00022692"/>
    </source>
</evidence>
<gene>
    <name evidence="21" type="primary">atpFH</name>
    <name evidence="18" type="synonym">atpF</name>
    <name evidence="19" type="synonym">atpH</name>
    <name evidence="22" type="ORF">D2E76_04540</name>
    <name evidence="21" type="ORF">ERS075579_02442</name>
</gene>
<keyword evidence="14 18" id="KW-0066">ATP synthesis</keyword>
<keyword evidence="11 18" id="KW-0472">Membrane</keyword>
<evidence type="ECO:0000313" key="22">
    <source>
        <dbReference type="EMBL" id="RIT42703.1"/>
    </source>
</evidence>
<keyword evidence="4 18" id="KW-0813">Transport</keyword>
<evidence type="ECO:0000256" key="6">
    <source>
        <dbReference type="ARBA" id="ARBA00022547"/>
    </source>
</evidence>
<evidence type="ECO:0000256" key="8">
    <source>
        <dbReference type="ARBA" id="ARBA00022781"/>
    </source>
</evidence>
<keyword evidence="12 19" id="KW-0139">CF(1)</keyword>
<evidence type="ECO:0000256" key="19">
    <source>
        <dbReference type="HAMAP-Rule" id="MF_01416"/>
    </source>
</evidence>
<comment type="function">
    <text evidence="15">This fusion protein includes a component of the F(0) channel (subunit b) and of the F(1) subunit (subunit delta). Two copies of subunit b and one of delta together form the peripheral 'stator' stalk which links F(1) to F(0).</text>
</comment>
<evidence type="ECO:0000313" key="21">
    <source>
        <dbReference type="EMBL" id="CPV52889.1"/>
    </source>
</evidence>
<feature type="transmembrane region" description="Helical" evidence="18">
    <location>
        <begin position="6"/>
        <end position="23"/>
    </location>
</feature>
<dbReference type="GO" id="GO:0046933">
    <property type="term" value="F:proton-transporting ATP synthase activity, rotational mechanism"/>
    <property type="evidence" value="ECO:0007669"/>
    <property type="project" value="UniProtKB-UniRule"/>
</dbReference>
<dbReference type="Gene3D" id="1.10.520.20">
    <property type="entry name" value="N-terminal domain of the delta subunit of the F1F0-ATP synthase"/>
    <property type="match status" value="1"/>
</dbReference>
<dbReference type="InterPro" id="IPR026015">
    <property type="entry name" value="ATP_synth_OSCP/delta_N_sf"/>
</dbReference>
<keyword evidence="7 18" id="KW-0812">Transmembrane</keyword>
<dbReference type="GO" id="GO:0045259">
    <property type="term" value="C:proton-transporting ATP synthase complex"/>
    <property type="evidence" value="ECO:0007669"/>
    <property type="project" value="UniProtKB-KW"/>
</dbReference>
<evidence type="ECO:0000256" key="10">
    <source>
        <dbReference type="ARBA" id="ARBA00023065"/>
    </source>
</evidence>
<name>A0A0U0ZLK5_9MYCO</name>
<evidence type="ECO:0000256" key="11">
    <source>
        <dbReference type="ARBA" id="ARBA00023136"/>
    </source>
</evidence>
<reference evidence="22 24" key="2">
    <citation type="submission" date="2018-08" db="EMBL/GenBank/DDBJ databases">
        <title>Linezolid Resistance in Mycobacterium abscessus: MIC Distribution and Comprehensive Investigation of Resistance Mechanisms.</title>
        <authorList>
            <person name="Ye M."/>
            <person name="Xu L."/>
            <person name="Zou Y."/>
            <person name="Li B."/>
            <person name="Guo Q."/>
            <person name="Zhang Y."/>
            <person name="Zhan M."/>
            <person name="Xu B."/>
            <person name="Yu F."/>
            <person name="Zhang Z."/>
            <person name="Chu H."/>
        </authorList>
    </citation>
    <scope>NUCLEOTIDE SEQUENCE [LARGE SCALE GENOMIC DNA]</scope>
    <source>
        <strain evidence="22 24">G143</strain>
    </source>
</reference>
<keyword evidence="8 18" id="KW-0375">Hydrogen ion transport</keyword>
<comment type="function">
    <text evidence="19">This protein is part of the stalk that links CF(0) to CF(1). It either transmits conformational changes from CF(0) to CF(1) or is implicated in proton conduction.</text>
</comment>
<evidence type="ECO:0000256" key="12">
    <source>
        <dbReference type="ARBA" id="ARBA00023196"/>
    </source>
</evidence>
<dbReference type="SUPFAM" id="SSF47928">
    <property type="entry name" value="N-terminal domain of the delta subunit of the F1F0-ATP synthase"/>
    <property type="match status" value="1"/>
</dbReference>
<evidence type="ECO:0000256" key="1">
    <source>
        <dbReference type="ARBA" id="ARBA00004162"/>
    </source>
</evidence>
<comment type="function">
    <text evidence="18">Component of the F(0) channel, it forms part of the peripheral stalk, linking F(1) to F(0).</text>
</comment>
<evidence type="ECO:0000256" key="2">
    <source>
        <dbReference type="ARBA" id="ARBA00010377"/>
    </source>
</evidence>
<dbReference type="HAMAP" id="MF_01398">
    <property type="entry name" value="ATP_synth_b_bprime"/>
    <property type="match status" value="1"/>
</dbReference>
<evidence type="ECO:0000256" key="16">
    <source>
        <dbReference type="ARBA" id="ARBA00025198"/>
    </source>
</evidence>
<keyword evidence="13" id="KW-0511">Multifunctional enzyme</keyword>
<dbReference type="NCBIfam" id="TIGR01144">
    <property type="entry name" value="ATP_synt_b"/>
    <property type="match status" value="1"/>
</dbReference>
<dbReference type="Pfam" id="PF00213">
    <property type="entry name" value="OSCP"/>
    <property type="match status" value="1"/>
</dbReference>
<dbReference type="PANTHER" id="PTHR11910">
    <property type="entry name" value="ATP SYNTHASE DELTA CHAIN"/>
    <property type="match status" value="1"/>
</dbReference>
<dbReference type="InterPro" id="IPR020781">
    <property type="entry name" value="ATPase_OSCP/d_CS"/>
</dbReference>
<dbReference type="HAMAP" id="MF_01416">
    <property type="entry name" value="ATP_synth_delta_bact"/>
    <property type="match status" value="1"/>
</dbReference>
<protein>
    <recommendedName>
        <fullName evidence="18 19">Multifunctional fusion protein</fullName>
    </recommendedName>
    <domain>
        <recommendedName>
            <fullName evidence="18">ATP synthase subunit b</fullName>
        </recommendedName>
        <alternativeName>
            <fullName evidence="18">ATP synthase F(0) sector subunit b</fullName>
        </alternativeName>
        <alternativeName>
            <fullName evidence="18">ATPase subunit I</fullName>
        </alternativeName>
        <alternativeName>
            <fullName evidence="18">F-type ATPase subunit b</fullName>
            <shortName evidence="18">F-ATPase subunit b</shortName>
        </alternativeName>
    </domain>
    <domain>
        <recommendedName>
            <fullName evidence="19">ATP synthase subunit delta</fullName>
        </recommendedName>
        <alternativeName>
            <fullName evidence="19">ATP synthase F(1) sector subunit delta</fullName>
        </alternativeName>
        <alternativeName>
            <fullName evidence="19">F-type ATPase subunit delta</fullName>
            <shortName evidence="19">F-ATPase subunit delta</shortName>
        </alternativeName>
    </domain>
</protein>
<dbReference type="Gene3D" id="1.20.5.620">
    <property type="entry name" value="F1F0 ATP synthase subunit B, membrane domain"/>
    <property type="match status" value="1"/>
</dbReference>
<dbReference type="InterPro" id="IPR002146">
    <property type="entry name" value="ATP_synth_b/b'su_bac/chlpt"/>
</dbReference>
<reference evidence="21 23" key="1">
    <citation type="submission" date="2015-03" db="EMBL/GenBank/DDBJ databases">
        <authorList>
            <person name="Murphy D."/>
        </authorList>
    </citation>
    <scope>NUCLEOTIDE SEQUENCE [LARGE SCALE GENOMIC DNA]</scope>
    <source>
        <strain evidence="21 23">PAP088</strain>
    </source>
</reference>
<evidence type="ECO:0000256" key="14">
    <source>
        <dbReference type="ARBA" id="ARBA00023310"/>
    </source>
</evidence>
<evidence type="ECO:0000256" key="13">
    <source>
        <dbReference type="ARBA" id="ARBA00023268"/>
    </source>
</evidence>
<keyword evidence="9 18" id="KW-1133">Transmembrane helix</keyword>
<dbReference type="InterPro" id="IPR005864">
    <property type="entry name" value="ATP_synth_F0_bsu_bac"/>
</dbReference>
<comment type="similarity">
    <text evidence="18">Belongs to the ATPase B chain family.</text>
</comment>
<evidence type="ECO:0000256" key="9">
    <source>
        <dbReference type="ARBA" id="ARBA00022989"/>
    </source>
</evidence>
<dbReference type="InterPro" id="IPR000711">
    <property type="entry name" value="ATPase_OSCP/dsu"/>
</dbReference>
<dbReference type="EMBL" id="CSWP01000004">
    <property type="protein sequence ID" value="CPV52889.1"/>
    <property type="molecule type" value="Genomic_DNA"/>
</dbReference>
<dbReference type="Pfam" id="PF00430">
    <property type="entry name" value="ATP-synt_B"/>
    <property type="match status" value="1"/>
</dbReference>
<evidence type="ECO:0000313" key="23">
    <source>
        <dbReference type="Proteomes" id="UP000045782"/>
    </source>
</evidence>
<feature type="coiled-coil region" evidence="20">
    <location>
        <begin position="59"/>
        <end position="93"/>
    </location>
</feature>
<keyword evidence="6 18" id="KW-0138">CF(0)</keyword>